<dbReference type="SMART" id="SM00860">
    <property type="entry name" value="SMI1_KNR4"/>
    <property type="match status" value="1"/>
</dbReference>
<sequence>MHPIVTALQARLAANPVSEDVTGQPFEPCPPASPAEVASSEAELGFALPPLLRQLYLDVANGGFGPGYGVMGLEDGFTDDQGSSAVSLYQTLAQKDPDAPDWHWPERWLPFCYWGCTVYSLVHCEPPYPVAYIDLAAIGEDEEVAEYLIAHKATLDEWFKDWLAGKDLWQEAWG</sequence>
<evidence type="ECO:0000313" key="2">
    <source>
        <dbReference type="EMBL" id="MFC4161269.1"/>
    </source>
</evidence>
<dbReference type="Pfam" id="PF09346">
    <property type="entry name" value="SMI1_KNR4"/>
    <property type="match status" value="1"/>
</dbReference>
<dbReference type="InterPro" id="IPR018958">
    <property type="entry name" value="Knr4/Smi1-like_dom"/>
</dbReference>
<dbReference type="RefSeq" id="WP_378167016.1">
    <property type="nucleotide sequence ID" value="NZ_JBHSBU010000001.1"/>
</dbReference>
<accession>A0ABV8MT85</accession>
<evidence type="ECO:0000313" key="3">
    <source>
        <dbReference type="Proteomes" id="UP001595791"/>
    </source>
</evidence>
<name>A0ABV8MT85_9NEIS</name>
<keyword evidence="3" id="KW-1185">Reference proteome</keyword>
<dbReference type="Proteomes" id="UP001595791">
    <property type="component" value="Unassembled WGS sequence"/>
</dbReference>
<dbReference type="Gene3D" id="3.40.1580.10">
    <property type="entry name" value="SMI1/KNR4-like"/>
    <property type="match status" value="1"/>
</dbReference>
<proteinExistence type="predicted"/>
<dbReference type="EMBL" id="JBHSBU010000001">
    <property type="protein sequence ID" value="MFC4161269.1"/>
    <property type="molecule type" value="Genomic_DNA"/>
</dbReference>
<dbReference type="InterPro" id="IPR037883">
    <property type="entry name" value="Knr4/Smi1-like_sf"/>
</dbReference>
<gene>
    <name evidence="2" type="ORF">ACFOW7_18175</name>
</gene>
<evidence type="ECO:0000259" key="1">
    <source>
        <dbReference type="SMART" id="SM00860"/>
    </source>
</evidence>
<dbReference type="SUPFAM" id="SSF160631">
    <property type="entry name" value="SMI1/KNR4-like"/>
    <property type="match status" value="1"/>
</dbReference>
<comment type="caution">
    <text evidence="2">The sequence shown here is derived from an EMBL/GenBank/DDBJ whole genome shotgun (WGS) entry which is preliminary data.</text>
</comment>
<organism evidence="2 3">
    <name type="scientific">Chitinimonas lacunae</name>
    <dbReference type="NCBI Taxonomy" id="1963018"/>
    <lineage>
        <taxon>Bacteria</taxon>
        <taxon>Pseudomonadati</taxon>
        <taxon>Pseudomonadota</taxon>
        <taxon>Betaproteobacteria</taxon>
        <taxon>Neisseriales</taxon>
        <taxon>Chitinibacteraceae</taxon>
        <taxon>Chitinimonas</taxon>
    </lineage>
</organism>
<feature type="domain" description="Knr4/Smi1-like" evidence="1">
    <location>
        <begin position="31"/>
        <end position="165"/>
    </location>
</feature>
<reference evidence="3" key="1">
    <citation type="journal article" date="2019" name="Int. J. Syst. Evol. Microbiol.">
        <title>The Global Catalogue of Microorganisms (GCM) 10K type strain sequencing project: providing services to taxonomists for standard genome sequencing and annotation.</title>
        <authorList>
            <consortium name="The Broad Institute Genomics Platform"/>
            <consortium name="The Broad Institute Genome Sequencing Center for Infectious Disease"/>
            <person name="Wu L."/>
            <person name="Ma J."/>
        </authorList>
    </citation>
    <scope>NUCLEOTIDE SEQUENCE [LARGE SCALE GENOMIC DNA]</scope>
    <source>
        <strain evidence="3">LMG 29894</strain>
    </source>
</reference>
<protein>
    <submittedName>
        <fullName evidence="2">SMI1/KNR4 family protein</fullName>
    </submittedName>
</protein>